<dbReference type="SUPFAM" id="SSF142877">
    <property type="entry name" value="EndoU-like"/>
    <property type="match status" value="1"/>
</dbReference>
<evidence type="ECO:0000256" key="15">
    <source>
        <dbReference type="ARBA" id="ARBA00047984"/>
    </source>
</evidence>
<keyword evidence="6" id="KW-0548">Nucleotidyltransferase</keyword>
<dbReference type="PANTHER" id="PTHR43788:SF8">
    <property type="entry name" value="DNA-BINDING PROTEIN SMUBP-2"/>
    <property type="match status" value="1"/>
</dbReference>
<keyword evidence="4" id="KW-0808">Transferase</keyword>
<dbReference type="InterPro" id="IPR050534">
    <property type="entry name" value="Coronavir_polyprotein_1ab"/>
</dbReference>
<evidence type="ECO:0000256" key="6">
    <source>
        <dbReference type="ARBA" id="ARBA00022695"/>
    </source>
</evidence>
<dbReference type="InterPro" id="IPR036397">
    <property type="entry name" value="RNaseH_sf"/>
</dbReference>
<keyword evidence="5 19" id="KW-0812">Transmembrane</keyword>
<keyword evidence="7 17" id="KW-0540">Nuclease</keyword>
<evidence type="ECO:0000256" key="1">
    <source>
        <dbReference type="ARBA" id="ARBA00004301"/>
    </source>
</evidence>
<evidence type="ECO:0000313" key="24">
    <source>
        <dbReference type="EMBL" id="AVM87311.1"/>
    </source>
</evidence>
<dbReference type="InterPro" id="IPR043502">
    <property type="entry name" value="DNA/RNA_pol_sf"/>
</dbReference>
<keyword evidence="17" id="KW-0269">Exonuclease</keyword>
<feature type="active site" evidence="18">
    <location>
        <position position="1596"/>
    </location>
</feature>
<dbReference type="Proteomes" id="UP000501042">
    <property type="component" value="Segment"/>
</dbReference>
<evidence type="ECO:0000256" key="12">
    <source>
        <dbReference type="ARBA" id="ARBA00022953"/>
    </source>
</evidence>
<reference evidence="24" key="1">
    <citation type="journal article" date="2018" name="Nature">
        <title>The evolutionary history of vertebrate RNA viruses.</title>
        <authorList>
            <person name="Shi M."/>
            <person name="Lin X.D."/>
            <person name="Chen X."/>
            <person name="Tian J.H."/>
            <person name="Chen L.J."/>
            <person name="Li K."/>
            <person name="Wang W."/>
            <person name="Eden J.S."/>
            <person name="Shen J.J."/>
            <person name="Liu L."/>
            <person name="Holmes E.C."/>
            <person name="Zhang Y.Z."/>
        </authorList>
    </citation>
    <scope>NUCLEOTIDE SEQUENCE [LARGE SCALE GENOMIC DNA]</scope>
    <source>
        <strain evidence="24">DSYS15584</strain>
    </source>
</reference>
<dbReference type="GO" id="GO:0004519">
    <property type="term" value="F:endonuclease activity"/>
    <property type="evidence" value="ECO:0007669"/>
    <property type="project" value="UniProtKB-UniRule"/>
</dbReference>
<evidence type="ECO:0000259" key="20">
    <source>
        <dbReference type="PROSITE" id="PS50507"/>
    </source>
</evidence>
<dbReference type="InterPro" id="IPR012337">
    <property type="entry name" value="RNaseH-like_sf"/>
</dbReference>
<evidence type="ECO:0000256" key="9">
    <source>
        <dbReference type="ARBA" id="ARBA00022758"/>
    </source>
</evidence>
<feature type="active site" evidence="17">
    <location>
        <position position="1308"/>
    </location>
</feature>
<dbReference type="GO" id="GO:0039694">
    <property type="term" value="P:viral RNA genome replication"/>
    <property type="evidence" value="ECO:0007669"/>
    <property type="project" value="InterPro"/>
</dbReference>
<dbReference type="InterPro" id="IPR001205">
    <property type="entry name" value="RNA-dir_pol_C"/>
</dbReference>
<evidence type="ECO:0000256" key="2">
    <source>
        <dbReference type="ARBA" id="ARBA00022087"/>
    </source>
</evidence>
<dbReference type="PROSITE" id="PS51958">
    <property type="entry name" value="NENDOU"/>
    <property type="match status" value="1"/>
</dbReference>
<dbReference type="SUPFAM" id="SSF52540">
    <property type="entry name" value="P-loop containing nucleoside triphosphate hydrolases"/>
    <property type="match status" value="1"/>
</dbReference>
<dbReference type="InterPro" id="IPR007094">
    <property type="entry name" value="RNA-dir_pol_PSvirus"/>
</dbReference>
<keyword evidence="13 19" id="KW-1133">Transmembrane helix</keyword>
<keyword evidence="9" id="KW-0688">Ribosomal frameshifting</keyword>
<dbReference type="SUPFAM" id="SSF53098">
    <property type="entry name" value="Ribonuclease H-like"/>
    <property type="match status" value="1"/>
</dbReference>
<dbReference type="Pfam" id="PF19215">
    <property type="entry name" value="CoV_NSP15_C"/>
    <property type="match status" value="1"/>
</dbReference>
<dbReference type="GO" id="GO:0000175">
    <property type="term" value="F:3'-5'-RNA exonuclease activity"/>
    <property type="evidence" value="ECO:0007669"/>
    <property type="project" value="InterPro"/>
</dbReference>
<sequence length="2864" mass="314636">MNYDPKEVLSTILSDAEERAPKLDDLTILGGIDYEEPIPPPDVGSTDFSVRCLQISSRLNQYPHALSYDCSTPIVKCQEVFDIISALHNEVASTGTVSAPPRGRWEHMGDPVLDTCAAILEKASEPLGDSVTVSGRGSLPNTPGSFTITPVRNTTFSSPTRYTVVEPIAAYTGEFLDDPLMLPSLSVPSVLTDIGFNTLTIPTPLLSGELYVAHHYLLDQLFDRLGVFAFDDAMAACPSSSCGVGFPSGIHQDDLKLSAAQCSSLVGRNVPNAINAIPKYVPAGDTRTRVVCGVNCLVTGAMKSLTKPAQEAIVRLTQSQNPGVSAVGLAKNNTAVNGYFSRRLGDFDLTANTTIFSADHTKCDRTVGPHYLGSAYAYLSHYSGNEVNMDTIKWMLRSSVLAPMIYRGIRVDGRLCEASGDACTCHTNTIFNVYVHVAVFMRTVISCESYCPALRRAVYLCYHGDFSQFNLIFDALTKDMVFVMFSDDGLVFTKEKFTSVWNPKNWSKRLQSISGLRVDVRKSHSAKLSEGVEFLGCHLRWNPGSYKDRVYGPLTLAPKSSRLAKQLTLVKQGSLYQTIERLGGVLLSSSCMLFTEPGMFQSFYDVTHEWVVDQCERLNVSVPDIFPDMDLVESVAFGDAPLCLQEQSDRVCVCGASVFTVCQECPTPLPLCITHAIQHHSTTDHPFSGGVCSCGEKRLDKLGFSGTSVCCVSCAKGPFIQFTTATSFLSTGDRDVDTHGHFTDWKLKDDYYEALRLSYSICYSQDDIFKRDVGTRYDPTKAYKPGLRLKLRIDGVWRSAVIGDDGLARTKSGPVVVACPARPLGMDPFFTKKDFYRLSNATYIQGPPGTGKTTFAVNIIKDNLAKRVTYCAPSNASVRATVDKLSALGIRVEWVKPKLSAYEYPDDVLVASSSLKVSTTGCVGEACQVLIIDEVSLLAPSEVVQIASYGVEVYCIGDHLQLSPVTNPPTIWGNDFWLLKQVSRHEILSQCYRFGPDVVSSIRHIYPTLLPAEHHTTLNCKLISKIPKTLDGQVICMYNHDLPRFPGAITVDSAQGSTFDHVVLIITAANTFTVREARVNVAITRGRYSTTIYAPAMWYTMMSDSQIDLSSLIPQSDANTKTETLVFCDFEFAHTKTEGELKHRNVIIEAGCYNPQTSSSYSAYIPPRHPKTGDRPQKIIIPSVCKHVRGHTSDNSYYPTRSEMLKFLGGADTVVVYNGHNDVSALEDLKPLWAPQYGLCSCGFRSTVFGRRQGANVSLCKSCYIRKGYNACPRFICLYIEFKFLSISGMKLEVEHAKLCGFSHGPPHHALSDAIMTACVHGCREGLGRLTPKPPKGDAVIVLASGPWNMGGVVLVDGKTRLPDVLPISPHSHTAASMSPTSSNVFLCPVASTGTVCGSCAQLERKSRGFSTRNPGFGLKPLRTLQVSSGDLITGFVVEDGKQLVVLSRSPYKFPYMGSVGATMKALSDVYLKPLPVESVVKGLNLWGCNVFHSSLPTVPVDAIGVLTTNPDAKNGIVVSWSKLSEMSVPATGARFEVAGVPAGSSSYDEVPYWLTSRSNGSDIPLPETKFSIGSLCGLVTYPEYIDTDPPDSMSHIFSGEGREHSTKVDGVHHVSGPVQLASIHSSLYHIIGDALLLGSVKARTTLIDLSRNDFVDFIKSAEGKMTTQSKVVTCYIDYWPVSVMVWRGKTAYPVKVEEQVCEIAPSLIGRSRPTDHHVPSDCDWYALGVDFGRAMACYIPKPKKMALFVDFLDLPVAFSDPFLSEVCGVVNQEYQHLIVSQCLNPDVSTLVPGGSLLIRTSGEDDVSEYTRFFGRWTRLFSRVEGTTTTVWFLFTGKLLAPVEFRTDSHHVLNACYPWRHSDSSLALMAKRQAFRCVPVVPLQAVAYDHDRVSTLCASGSIYLSPMLQEPVPQASMSSLLPGNSGGYLPSTLRFKPLVLLCLLMFCVLSCCYVCKPPFNLDCTGVRVSVGGPVCSCVAPLYPTPDHRCPSGMRVKCSGFSVTPRSSPWGYYGAGATSKNQLSCWCLRDFQPVPPSNVPEPPAFPTDIPPTVLPLPTRPPKPEYKFPTETLLLNDSTFFSSNIGVAIGDSEISVTDWRCAEGFGYPPLCLKTDRIHRPYGSANCPPVKLSCPLAYQLSKLSKAKARGWFDSDSPCMDGTMRKNARGYSQNCQNISLTTCKNSMDTGSDSTFPTSSPLWTFCRSDLPPIPERRVVATITNGTVTSIKAKNPNTVSLIEKFFGKVQSDKHPSVDTLSFADVMSISEIEHALLGDVHPDVTDFRSGSLISELVKVTEVFPQPEPPMESGTNLLEKYQPVVELGSPIFIERSLIPFYSLLQQLEMPTFPEVKINPLFQLPSQGLFIEHKIKRSNVTFAPSSVRAKRFMLSLGYVNSDMCPFQLVDDRSSQAPVSNLLCVTVPPNYFTRVVAVRQAFQKGQQGVQGCTATTFPPVMLSRREVPYGSGTMKKFASAQSDIIMFLGKQSQLEKCTGALKLVTTLLTSKSTNSKLVERYCDPKRAGWPVFAFFYTFDDFKQQEGNLNRPQGEGAFPYYTWSSGPAPKFNFSMTWVRLQVQRNGLHQIKFGQQCVLVSKPTYWFVSQSKCISAPPKSRCLTGPVYSDGRLTNFPTLTLPCGQYSQGVYYQAGLPTQPVSSVITKCDSLPTMTSATVERLAPGAVLLKGEIVKCYNLSLLMQGVCVNNTAATLQLVQLLVQLYPPLTNYSNSVTLIQKSTSDLSATREIFLKQTETLQSDITKALFNLTDTRNRFQEYHELLLKRFGLESARLNRESAALLAKLQDIFSKAVNATQFEPIIKEGEDLVPVELIQLHGYENFLVALVLGIQLSLILLCSLPGLVVYRDFYHLHQD</sequence>
<dbReference type="EMBL" id="MG600020">
    <property type="protein sequence ID" value="AVM87311.1"/>
    <property type="molecule type" value="Genomic_RNA"/>
</dbReference>
<dbReference type="GeneID" id="54124726"/>
<dbReference type="Pfam" id="PF01443">
    <property type="entry name" value="Viral_helicase1"/>
    <property type="match status" value="1"/>
</dbReference>
<evidence type="ECO:0000256" key="5">
    <source>
        <dbReference type="ARBA" id="ARBA00022692"/>
    </source>
</evidence>
<accession>A0A2P1GMU2</accession>
<feature type="active site" evidence="17">
    <location>
        <position position="1313"/>
    </location>
</feature>
<evidence type="ECO:0000256" key="14">
    <source>
        <dbReference type="ARBA" id="ARBA00029611"/>
    </source>
</evidence>
<dbReference type="InterPro" id="IPR037227">
    <property type="entry name" value="EndoU-like"/>
</dbReference>
<feature type="active site" evidence="17">
    <location>
        <position position="1129"/>
    </location>
</feature>
<organism evidence="24">
    <name type="scientific">Wuhan japanese halfbeak arterivirus</name>
    <dbReference type="NCBI Taxonomy" id="2116443"/>
    <lineage>
        <taxon>Viruses</taxon>
        <taxon>Riboviria</taxon>
        <taxon>Orthornavirae</taxon>
        <taxon>Pisuviricota</taxon>
        <taxon>Pisoniviricetes</taxon>
        <taxon>Nidovirales</taxon>
        <taxon>Nanidovirineae</taxon>
        <taxon>Nanhypoviridae</taxon>
        <taxon>Hyporhamsavirinae</taxon>
        <taxon>Sajorinivirus</taxon>
        <taxon>Sajorinivirus hyporhamphi</taxon>
        <taxon>Halfbeak nidovirus 1</taxon>
    </lineage>
</organism>
<dbReference type="Gene3D" id="3.40.50.300">
    <property type="entry name" value="P-loop containing nucleotide triphosphate hydrolases"/>
    <property type="match status" value="2"/>
</dbReference>
<evidence type="ECO:0000256" key="19">
    <source>
        <dbReference type="SAM" id="Phobius"/>
    </source>
</evidence>
<dbReference type="CDD" id="cd17934">
    <property type="entry name" value="DEXXQc_Upf1-like"/>
    <property type="match status" value="1"/>
</dbReference>
<proteinExistence type="predicted"/>
<evidence type="ECO:0000259" key="22">
    <source>
        <dbReference type="PROSITE" id="PS51953"/>
    </source>
</evidence>
<keyword evidence="11" id="KW-0067">ATP-binding</keyword>
<dbReference type="GO" id="GO:0005524">
    <property type="term" value="F:ATP binding"/>
    <property type="evidence" value="ECO:0007669"/>
    <property type="project" value="UniProtKB-KW"/>
</dbReference>
<dbReference type="InterPro" id="IPR043609">
    <property type="entry name" value="NendoU_nidovirus"/>
</dbReference>
<feature type="active site" evidence="18">
    <location>
        <position position="1613"/>
    </location>
</feature>
<dbReference type="SUPFAM" id="SSF56672">
    <property type="entry name" value="DNA/RNA polymerases"/>
    <property type="match status" value="1"/>
</dbReference>
<feature type="domain" description="NendoU" evidence="23">
    <location>
        <begin position="1564"/>
        <end position="1694"/>
    </location>
</feature>
<feature type="active site" evidence="17">
    <location>
        <position position="1222"/>
    </location>
</feature>
<evidence type="ECO:0000256" key="11">
    <source>
        <dbReference type="ARBA" id="ARBA00022840"/>
    </source>
</evidence>
<dbReference type="GO" id="GO:0006351">
    <property type="term" value="P:DNA-templated transcription"/>
    <property type="evidence" value="ECO:0007669"/>
    <property type="project" value="InterPro"/>
</dbReference>
<dbReference type="Gene3D" id="3.30.420.10">
    <property type="entry name" value="Ribonuclease H-like superfamily/Ribonuclease H"/>
    <property type="match status" value="1"/>
</dbReference>
<evidence type="ECO:0000259" key="21">
    <source>
        <dbReference type="PROSITE" id="PS51657"/>
    </source>
</evidence>
<evidence type="ECO:0000256" key="3">
    <source>
        <dbReference type="ARBA" id="ARBA00022484"/>
    </source>
</evidence>
<comment type="catalytic activity">
    <reaction evidence="15">
        <text>ATP + H2O = ADP + phosphate + H(+)</text>
        <dbReference type="Rhea" id="RHEA:13065"/>
        <dbReference type="ChEBI" id="CHEBI:15377"/>
        <dbReference type="ChEBI" id="CHEBI:15378"/>
        <dbReference type="ChEBI" id="CHEBI:30616"/>
        <dbReference type="ChEBI" id="CHEBI:43474"/>
        <dbReference type="ChEBI" id="CHEBI:456216"/>
        <dbReference type="EC" id="3.6.4.13"/>
    </reaction>
</comment>
<evidence type="ECO:0000256" key="17">
    <source>
        <dbReference type="PROSITE-ProRule" id="PRU01298"/>
    </source>
</evidence>
<evidence type="ECO:0000313" key="25">
    <source>
        <dbReference type="Proteomes" id="UP000501042"/>
    </source>
</evidence>
<dbReference type="GO" id="GO:0003724">
    <property type="term" value="F:RNA helicase activity"/>
    <property type="evidence" value="ECO:0007669"/>
    <property type="project" value="UniProtKB-EC"/>
</dbReference>
<dbReference type="InterPro" id="IPR046436">
    <property type="entry name" value="NIV_EXON"/>
</dbReference>
<evidence type="ECO:0000256" key="13">
    <source>
        <dbReference type="ARBA" id="ARBA00022989"/>
    </source>
</evidence>
<keyword evidence="12" id="KW-0693">Viral RNA replication</keyword>
<keyword evidence="19" id="KW-0472">Membrane</keyword>
<feature type="transmembrane region" description="Helical" evidence="19">
    <location>
        <begin position="2831"/>
        <end position="2855"/>
    </location>
</feature>
<evidence type="ECO:0000256" key="10">
    <source>
        <dbReference type="ARBA" id="ARBA00022801"/>
    </source>
</evidence>
<evidence type="ECO:0000256" key="4">
    <source>
        <dbReference type="ARBA" id="ARBA00022679"/>
    </source>
</evidence>
<dbReference type="GO" id="GO:0003968">
    <property type="term" value="F:RNA-directed RNA polymerase activity"/>
    <property type="evidence" value="ECO:0007669"/>
    <property type="project" value="UniProtKB-KW"/>
</dbReference>
<dbReference type="PROSITE" id="PS51953">
    <property type="entry name" value="NIV_EXON"/>
    <property type="match status" value="1"/>
</dbReference>
<comment type="subcellular location">
    <subcellularLocation>
        <location evidence="1">Host membrane</location>
        <topology evidence="1">Multi-pass membrane protein</topology>
    </subcellularLocation>
</comment>
<dbReference type="KEGG" id="vg:54124726"/>
<feature type="domain" description="(+)RNA virus helicase C-terminal" evidence="21">
    <location>
        <begin position="821"/>
        <end position="1127"/>
    </location>
</feature>
<keyword evidence="10 18" id="KW-0378">Hydrolase</keyword>
<dbReference type="RefSeq" id="YP_009755852.1">
    <property type="nucleotide sequence ID" value="NC_046957.1"/>
</dbReference>
<dbReference type="PROSITE" id="PS51657">
    <property type="entry name" value="PSRV_HELICASE"/>
    <property type="match status" value="1"/>
</dbReference>
<evidence type="ECO:0000256" key="7">
    <source>
        <dbReference type="ARBA" id="ARBA00022722"/>
    </source>
</evidence>
<protein>
    <recommendedName>
        <fullName evidence="2">Replicase polyprotein 1ab</fullName>
    </recommendedName>
    <alternativeName>
        <fullName evidence="14">ORF1ab polyprotein</fullName>
    </alternativeName>
</protein>
<dbReference type="Pfam" id="PF00680">
    <property type="entry name" value="RdRP_1"/>
    <property type="match status" value="1"/>
</dbReference>
<dbReference type="GO" id="GO:0033644">
    <property type="term" value="C:host cell membrane"/>
    <property type="evidence" value="ECO:0007669"/>
    <property type="project" value="UniProtKB-SubCell"/>
</dbReference>
<dbReference type="PROSITE" id="PS50507">
    <property type="entry name" value="RDRP_SSRNA_POS"/>
    <property type="match status" value="1"/>
</dbReference>
<evidence type="ECO:0000256" key="18">
    <source>
        <dbReference type="PROSITE-ProRule" id="PRU01303"/>
    </source>
</evidence>
<keyword evidence="18" id="KW-0255">Endonuclease</keyword>
<dbReference type="GO" id="GO:0043139">
    <property type="term" value="F:5'-3' DNA helicase activity"/>
    <property type="evidence" value="ECO:0007669"/>
    <property type="project" value="TreeGrafter"/>
</dbReference>
<dbReference type="GO" id="GO:0075523">
    <property type="term" value="P:viral translational frameshifting"/>
    <property type="evidence" value="ECO:0007669"/>
    <property type="project" value="UniProtKB-KW"/>
</dbReference>
<evidence type="ECO:0000259" key="23">
    <source>
        <dbReference type="PROSITE" id="PS51958"/>
    </source>
</evidence>
<feature type="active site" evidence="18">
    <location>
        <position position="1642"/>
    </location>
</feature>
<name>A0A2P1GMU2_9NIDO</name>
<dbReference type="InterPro" id="IPR027417">
    <property type="entry name" value="P-loop_NTPase"/>
</dbReference>
<comment type="catalytic activity">
    <reaction evidence="16">
        <text>ATP + H2O = ADP + phosphate + H(+)</text>
        <dbReference type="Rhea" id="RHEA:13065"/>
        <dbReference type="ChEBI" id="CHEBI:15377"/>
        <dbReference type="ChEBI" id="CHEBI:15378"/>
        <dbReference type="ChEBI" id="CHEBI:30616"/>
        <dbReference type="ChEBI" id="CHEBI:43474"/>
        <dbReference type="ChEBI" id="CHEBI:456216"/>
        <dbReference type="EC" id="3.6.4.12"/>
    </reaction>
</comment>
<evidence type="ECO:0000256" key="8">
    <source>
        <dbReference type="ARBA" id="ARBA00022741"/>
    </source>
</evidence>
<feature type="active site" evidence="17">
    <location>
        <position position="1131"/>
    </location>
</feature>
<keyword evidence="8" id="KW-0547">Nucleotide-binding</keyword>
<dbReference type="InterPro" id="IPR027351">
    <property type="entry name" value="(+)RNA_virus_helicase_core_dom"/>
</dbReference>
<feature type="domain" description="ExoN" evidence="22">
    <location>
        <begin position="1111"/>
        <end position="1327"/>
    </location>
</feature>
<dbReference type="PANTHER" id="PTHR43788">
    <property type="entry name" value="DNA2/NAM7 HELICASE FAMILY MEMBER"/>
    <property type="match status" value="1"/>
</dbReference>
<keyword evidence="25" id="KW-1185">Reference proteome</keyword>
<feature type="domain" description="RdRp catalytic" evidence="20">
    <location>
        <begin position="353"/>
        <end position="501"/>
    </location>
</feature>
<evidence type="ECO:0000256" key="16">
    <source>
        <dbReference type="ARBA" id="ARBA00047995"/>
    </source>
</evidence>
<dbReference type="GO" id="GO:0003723">
    <property type="term" value="F:RNA binding"/>
    <property type="evidence" value="ECO:0007669"/>
    <property type="project" value="InterPro"/>
</dbReference>
<keyword evidence="3" id="KW-0696">RNA-directed RNA polymerase</keyword>